<evidence type="ECO:0000259" key="9">
    <source>
        <dbReference type="Pfam" id="PF21082"/>
    </source>
</evidence>
<comment type="similarity">
    <text evidence="2">Belongs to the MscS (TC 1.A.23) family.</text>
</comment>
<dbReference type="InterPro" id="IPR023408">
    <property type="entry name" value="MscS_beta-dom_sf"/>
</dbReference>
<keyword evidence="12" id="KW-1185">Reference proteome</keyword>
<evidence type="ECO:0000256" key="3">
    <source>
        <dbReference type="ARBA" id="ARBA00022475"/>
    </source>
</evidence>
<dbReference type="Pfam" id="PF21088">
    <property type="entry name" value="MS_channel_1st"/>
    <property type="match status" value="1"/>
</dbReference>
<dbReference type="Pfam" id="PF21082">
    <property type="entry name" value="MS_channel_3rd"/>
    <property type="match status" value="1"/>
</dbReference>
<dbReference type="GO" id="GO:0005886">
    <property type="term" value="C:plasma membrane"/>
    <property type="evidence" value="ECO:0007669"/>
    <property type="project" value="UniProtKB-SubCell"/>
</dbReference>
<feature type="transmembrane region" description="Helical" evidence="7">
    <location>
        <begin position="72"/>
        <end position="89"/>
    </location>
</feature>
<evidence type="ECO:0000313" key="11">
    <source>
        <dbReference type="EMBL" id="SJZ49016.1"/>
    </source>
</evidence>
<evidence type="ECO:0000256" key="4">
    <source>
        <dbReference type="ARBA" id="ARBA00022692"/>
    </source>
</evidence>
<name>A0A1T4L2S6_9BACT</name>
<dbReference type="OrthoDB" id="9775207at2"/>
<dbReference type="SUPFAM" id="SSF82861">
    <property type="entry name" value="Mechanosensitive channel protein MscS (YggB), transmembrane region"/>
    <property type="match status" value="1"/>
</dbReference>
<dbReference type="EMBL" id="FUWR01000002">
    <property type="protein sequence ID" value="SJZ49016.1"/>
    <property type="molecule type" value="Genomic_DNA"/>
</dbReference>
<reference evidence="12" key="1">
    <citation type="submission" date="2017-02" db="EMBL/GenBank/DDBJ databases">
        <authorList>
            <person name="Varghese N."/>
            <person name="Submissions S."/>
        </authorList>
    </citation>
    <scope>NUCLEOTIDE SEQUENCE [LARGE SCALE GENOMIC DNA]</scope>
    <source>
        <strain evidence="12">ATCC BAA-34</strain>
    </source>
</reference>
<feature type="transmembrane region" description="Helical" evidence="7">
    <location>
        <begin position="101"/>
        <end position="122"/>
    </location>
</feature>
<protein>
    <submittedName>
        <fullName evidence="11">Mechanosensitive ion channel</fullName>
    </submittedName>
</protein>
<feature type="domain" description="Mechanosensitive ion channel transmembrane helices 2/3" evidence="10">
    <location>
        <begin position="152"/>
        <end position="192"/>
    </location>
</feature>
<dbReference type="RefSeq" id="WP_139366666.1">
    <property type="nucleotide sequence ID" value="NZ_FUWR01000002.1"/>
</dbReference>
<gene>
    <name evidence="11" type="ORF">SAMN02745119_00737</name>
</gene>
<dbReference type="InterPro" id="IPR049278">
    <property type="entry name" value="MS_channel_C"/>
</dbReference>
<dbReference type="Gene3D" id="2.30.30.60">
    <property type="match status" value="1"/>
</dbReference>
<evidence type="ECO:0000259" key="8">
    <source>
        <dbReference type="Pfam" id="PF00924"/>
    </source>
</evidence>
<dbReference type="InterPro" id="IPR045275">
    <property type="entry name" value="MscS_archaea/bacteria_type"/>
</dbReference>
<dbReference type="Pfam" id="PF00924">
    <property type="entry name" value="MS_channel_2nd"/>
    <property type="match status" value="1"/>
</dbReference>
<feature type="transmembrane region" description="Helical" evidence="7">
    <location>
        <begin position="173"/>
        <end position="191"/>
    </location>
</feature>
<dbReference type="InterPro" id="IPR049142">
    <property type="entry name" value="MS_channel_1st"/>
</dbReference>
<dbReference type="SUPFAM" id="SSF50182">
    <property type="entry name" value="Sm-like ribonucleoproteins"/>
    <property type="match status" value="1"/>
</dbReference>
<organism evidence="11 12">
    <name type="scientific">Trichlorobacter thiogenes</name>
    <dbReference type="NCBI Taxonomy" id="115783"/>
    <lineage>
        <taxon>Bacteria</taxon>
        <taxon>Pseudomonadati</taxon>
        <taxon>Thermodesulfobacteriota</taxon>
        <taxon>Desulfuromonadia</taxon>
        <taxon>Geobacterales</taxon>
        <taxon>Geobacteraceae</taxon>
        <taxon>Trichlorobacter</taxon>
    </lineage>
</organism>
<evidence type="ECO:0000256" key="6">
    <source>
        <dbReference type="ARBA" id="ARBA00023136"/>
    </source>
</evidence>
<feature type="transmembrane region" description="Helical" evidence="7">
    <location>
        <begin position="148"/>
        <end position="166"/>
    </location>
</feature>
<dbReference type="Gene3D" id="3.30.70.100">
    <property type="match status" value="1"/>
</dbReference>
<dbReference type="SUPFAM" id="SSF82689">
    <property type="entry name" value="Mechanosensitive channel protein MscS (YggB), C-terminal domain"/>
    <property type="match status" value="1"/>
</dbReference>
<proteinExistence type="inferred from homology"/>
<dbReference type="InterPro" id="IPR011014">
    <property type="entry name" value="MscS_channel_TM-2"/>
</dbReference>
<dbReference type="STRING" id="115783.SAMN02745119_00737"/>
<dbReference type="Gene3D" id="1.10.287.1260">
    <property type="match status" value="1"/>
</dbReference>
<keyword evidence="4 7" id="KW-0812">Transmembrane</keyword>
<dbReference type="GO" id="GO:0008381">
    <property type="term" value="F:mechanosensitive monoatomic ion channel activity"/>
    <property type="evidence" value="ECO:0007669"/>
    <property type="project" value="InterPro"/>
</dbReference>
<evidence type="ECO:0000256" key="7">
    <source>
        <dbReference type="SAM" id="Phobius"/>
    </source>
</evidence>
<evidence type="ECO:0000259" key="10">
    <source>
        <dbReference type="Pfam" id="PF21088"/>
    </source>
</evidence>
<comment type="subcellular location">
    <subcellularLocation>
        <location evidence="1">Cell membrane</location>
        <topology evidence="1">Multi-pass membrane protein</topology>
    </subcellularLocation>
</comment>
<dbReference type="Proteomes" id="UP000190102">
    <property type="component" value="Unassembled WGS sequence"/>
</dbReference>
<evidence type="ECO:0000256" key="1">
    <source>
        <dbReference type="ARBA" id="ARBA00004651"/>
    </source>
</evidence>
<keyword evidence="3" id="KW-1003">Cell membrane</keyword>
<keyword evidence="5 7" id="KW-1133">Transmembrane helix</keyword>
<sequence>MPSLLEAIIASFIPSNSDIGSLFWAKRLLVALIVFGGFWLLAQAVCSVINRWGSKVTAFTKTDLDDRIVQRVTPSISLLLTFLGIYYAFRTLPLHEKIFRLLSGGLYVSIVVIVCILIYRVLHETLLWYAERQQDGENGTFSRQMAPMVEKITMLFIIGGALMAVLKHFNYDILSLVTALGIGSLAIGMAAKDTLAHVISGFTLMIDRPFRIGDRIQLASGQIGDVQDIGLRSTKIKTLDNQLLIIPNSDLCNTILTNQAFPDNRIKGRINVGVSYGSNAEQVKALLVQLALEVEDVLQEPAPEAFFVSFGESALNMALFFWVEEYAILFATTDKINSKILGRFREQGIEIPFPIRTVTLKHEQGTQTPQ</sequence>
<accession>A0A1T4L2S6</accession>
<dbReference type="PANTHER" id="PTHR30221:SF1">
    <property type="entry name" value="SMALL-CONDUCTANCE MECHANOSENSITIVE CHANNEL"/>
    <property type="match status" value="1"/>
</dbReference>
<feature type="domain" description="Mechanosensitive ion channel MscS C-terminal" evidence="9">
    <location>
        <begin position="270"/>
        <end position="351"/>
    </location>
</feature>
<dbReference type="InterPro" id="IPR010920">
    <property type="entry name" value="LSM_dom_sf"/>
</dbReference>
<keyword evidence="6 7" id="KW-0472">Membrane</keyword>
<evidence type="ECO:0000256" key="2">
    <source>
        <dbReference type="ARBA" id="ARBA00008017"/>
    </source>
</evidence>
<dbReference type="InterPro" id="IPR006685">
    <property type="entry name" value="MscS_channel_2nd"/>
</dbReference>
<evidence type="ECO:0000313" key="12">
    <source>
        <dbReference type="Proteomes" id="UP000190102"/>
    </source>
</evidence>
<evidence type="ECO:0000256" key="5">
    <source>
        <dbReference type="ARBA" id="ARBA00022989"/>
    </source>
</evidence>
<dbReference type="PANTHER" id="PTHR30221">
    <property type="entry name" value="SMALL-CONDUCTANCE MECHANOSENSITIVE CHANNEL"/>
    <property type="match status" value="1"/>
</dbReference>
<dbReference type="AlphaFoldDB" id="A0A1T4L2S6"/>
<feature type="domain" description="Mechanosensitive ion channel MscS" evidence="8">
    <location>
        <begin position="194"/>
        <end position="258"/>
    </location>
</feature>
<feature type="transmembrane region" description="Helical" evidence="7">
    <location>
        <begin position="28"/>
        <end position="52"/>
    </location>
</feature>
<dbReference type="InterPro" id="IPR011066">
    <property type="entry name" value="MscS_channel_C_sf"/>
</dbReference>